<evidence type="ECO:0000256" key="6">
    <source>
        <dbReference type="ARBA" id="ARBA00023014"/>
    </source>
</evidence>
<proteinExistence type="inferred from homology"/>
<comment type="caution">
    <text evidence="7">The sequence shown here is derived from an EMBL/GenBank/DDBJ whole genome shotgun (WGS) entry which is preliminary data.</text>
</comment>
<dbReference type="GO" id="GO:0051539">
    <property type="term" value="F:4 iron, 4 sulfur cluster binding"/>
    <property type="evidence" value="ECO:0007669"/>
    <property type="project" value="UniProtKB-KW"/>
</dbReference>
<dbReference type="OrthoDB" id="1741334at2759"/>
<reference evidence="7" key="1">
    <citation type="submission" date="2019-07" db="EMBL/GenBank/DDBJ databases">
        <title>Annotation for the trematode Paragonimus miyazaki's.</title>
        <authorList>
            <person name="Choi Y.-J."/>
        </authorList>
    </citation>
    <scope>NUCLEOTIDE SEQUENCE</scope>
    <source>
        <strain evidence="7">Japan</strain>
    </source>
</reference>
<protein>
    <recommendedName>
        <fullName evidence="9">Cytosolic Fe-S cluster assembly factor NUBP2 homolog</fullName>
    </recommendedName>
</protein>
<dbReference type="Pfam" id="PF10609">
    <property type="entry name" value="ParA"/>
    <property type="match status" value="1"/>
</dbReference>
<dbReference type="GO" id="GO:0005829">
    <property type="term" value="C:cytosol"/>
    <property type="evidence" value="ECO:0007669"/>
    <property type="project" value="TreeGrafter"/>
</dbReference>
<dbReference type="PANTHER" id="PTHR23264:SF19">
    <property type="entry name" value="CYTOSOLIC FE-S CLUSTER ASSEMBLY FACTOR NUBP2"/>
    <property type="match status" value="1"/>
</dbReference>
<dbReference type="PANTHER" id="PTHR23264">
    <property type="entry name" value="NUCLEOTIDE-BINDING PROTEIN NBP35 YEAST -RELATED"/>
    <property type="match status" value="1"/>
</dbReference>
<dbReference type="GO" id="GO:0016226">
    <property type="term" value="P:iron-sulfur cluster assembly"/>
    <property type="evidence" value="ECO:0007669"/>
    <property type="project" value="InterPro"/>
</dbReference>
<keyword evidence="8" id="KW-1185">Reference proteome</keyword>
<dbReference type="CDD" id="cd02037">
    <property type="entry name" value="Mrp_NBP35"/>
    <property type="match status" value="1"/>
</dbReference>
<organism evidence="7 8">
    <name type="scientific">Paragonimus skrjabini miyazakii</name>
    <dbReference type="NCBI Taxonomy" id="59628"/>
    <lineage>
        <taxon>Eukaryota</taxon>
        <taxon>Metazoa</taxon>
        <taxon>Spiralia</taxon>
        <taxon>Lophotrochozoa</taxon>
        <taxon>Platyhelminthes</taxon>
        <taxon>Trematoda</taxon>
        <taxon>Digenea</taxon>
        <taxon>Plagiorchiida</taxon>
        <taxon>Troglotremata</taxon>
        <taxon>Troglotrematidae</taxon>
        <taxon>Paragonimus</taxon>
    </lineage>
</organism>
<keyword evidence="5" id="KW-0408">Iron</keyword>
<gene>
    <name evidence="7" type="ORF">EG68_06300</name>
</gene>
<dbReference type="FunFam" id="3.40.50.300:FF:001119">
    <property type="entry name" value="Iron-sulfur cluster carrier protein"/>
    <property type="match status" value="1"/>
</dbReference>
<evidence type="ECO:0000256" key="2">
    <source>
        <dbReference type="ARBA" id="ARBA00022723"/>
    </source>
</evidence>
<keyword evidence="1" id="KW-0004">4Fe-4S</keyword>
<keyword evidence="3" id="KW-0547">Nucleotide-binding</keyword>
<evidence type="ECO:0000313" key="8">
    <source>
        <dbReference type="Proteomes" id="UP000822476"/>
    </source>
</evidence>
<evidence type="ECO:0000313" key="7">
    <source>
        <dbReference type="EMBL" id="KAF7256735.1"/>
    </source>
</evidence>
<dbReference type="InterPro" id="IPR019591">
    <property type="entry name" value="Mrp/NBP35_ATP-bd"/>
</dbReference>
<keyword evidence="6" id="KW-0411">Iron-sulfur</keyword>
<dbReference type="Proteomes" id="UP000822476">
    <property type="component" value="Unassembled WGS sequence"/>
</dbReference>
<dbReference type="SUPFAM" id="SSF52540">
    <property type="entry name" value="P-loop containing nucleoside triphosphate hydrolases"/>
    <property type="match status" value="1"/>
</dbReference>
<keyword evidence="2" id="KW-0479">Metal-binding</keyword>
<evidence type="ECO:0000256" key="1">
    <source>
        <dbReference type="ARBA" id="ARBA00022485"/>
    </source>
</evidence>
<dbReference type="EMBL" id="JTDE01002885">
    <property type="protein sequence ID" value="KAF7256735.1"/>
    <property type="molecule type" value="Genomic_DNA"/>
</dbReference>
<dbReference type="AlphaFoldDB" id="A0A8S9YP91"/>
<dbReference type="InterPro" id="IPR027417">
    <property type="entry name" value="P-loop_NTPase"/>
</dbReference>
<dbReference type="GO" id="GO:0140663">
    <property type="term" value="F:ATP-dependent FeS chaperone activity"/>
    <property type="evidence" value="ECO:0007669"/>
    <property type="project" value="InterPro"/>
</dbReference>
<dbReference type="InterPro" id="IPR033756">
    <property type="entry name" value="YlxH/NBP35"/>
</dbReference>
<sequence>MYACVSFIVLVLYSQYQMKRGLCDVSSILVVVSGKGGVGKSTVAAQLAVGMWMKGMRIGLLDTDFCGPSIPRILGLSGCKIHACPEGWTPVYADGPSQRLRVMSIGFLLNDGETAVVWRGPRKSGMIEELLNSVCWGQLDCLIIDTPPGTSDEHLSILAQIQQLPQDKLAGAVVVSTPQRVSLCDVRRELSFCEKSNLKVIGLIENMSGYRCPSCAHCTNLFSSGGAEALATERNVPFLGRLPLDPTLTSLCDSSDLFPAKARTTEATMNVVDAIFHLCPTLAVKS</sequence>
<evidence type="ECO:0000256" key="4">
    <source>
        <dbReference type="ARBA" id="ARBA00022840"/>
    </source>
</evidence>
<evidence type="ECO:0008006" key="9">
    <source>
        <dbReference type="Google" id="ProtNLM"/>
    </source>
</evidence>
<dbReference type="GO" id="GO:0005524">
    <property type="term" value="F:ATP binding"/>
    <property type="evidence" value="ECO:0007669"/>
    <property type="project" value="UniProtKB-KW"/>
</dbReference>
<evidence type="ECO:0000256" key="3">
    <source>
        <dbReference type="ARBA" id="ARBA00022741"/>
    </source>
</evidence>
<keyword evidence="4" id="KW-0067">ATP-binding</keyword>
<dbReference type="GO" id="GO:0046872">
    <property type="term" value="F:metal ion binding"/>
    <property type="evidence" value="ECO:0007669"/>
    <property type="project" value="UniProtKB-KW"/>
</dbReference>
<accession>A0A8S9YP91</accession>
<evidence type="ECO:0000256" key="5">
    <source>
        <dbReference type="ARBA" id="ARBA00023004"/>
    </source>
</evidence>
<dbReference type="HAMAP" id="MF_02040">
    <property type="entry name" value="Mrp_NBP35"/>
    <property type="match status" value="1"/>
</dbReference>
<dbReference type="Gene3D" id="3.40.50.300">
    <property type="entry name" value="P-loop containing nucleotide triphosphate hydrolases"/>
    <property type="match status" value="1"/>
</dbReference>
<name>A0A8S9YP91_9TREM</name>